<dbReference type="InterPro" id="IPR017452">
    <property type="entry name" value="GPCR_Rhodpsn_7TM"/>
</dbReference>
<accession>A0A2B4S4I2</accession>
<dbReference type="PANTHER" id="PTHR32463">
    <property type="entry name" value="L-FUCOSE KINASE"/>
    <property type="match status" value="1"/>
</dbReference>
<dbReference type="InterPro" id="IPR011705">
    <property type="entry name" value="BACK"/>
</dbReference>
<dbReference type="PANTHER" id="PTHR32463:SF0">
    <property type="entry name" value="L-FUCOSE KINASE"/>
    <property type="match status" value="1"/>
</dbReference>
<evidence type="ECO:0000313" key="14">
    <source>
        <dbReference type="Proteomes" id="UP000225706"/>
    </source>
</evidence>
<comment type="caution">
    <text evidence="13">The sequence shown here is derived from an EMBL/GenBank/DDBJ whole genome shotgun (WGS) entry which is preliminary data.</text>
</comment>
<keyword evidence="6 13" id="KW-0418">Kinase</keyword>
<feature type="transmembrane region" description="Helical" evidence="11">
    <location>
        <begin position="193"/>
        <end position="216"/>
    </location>
</feature>
<dbReference type="InterPro" id="IPR006204">
    <property type="entry name" value="GHMP_kinase_N_dom"/>
</dbReference>
<dbReference type="Gene3D" id="1.20.1070.10">
    <property type="entry name" value="Rhodopsin 7-helix transmembrane proteins"/>
    <property type="match status" value="1"/>
</dbReference>
<evidence type="ECO:0000256" key="6">
    <source>
        <dbReference type="ARBA" id="ARBA00022777"/>
    </source>
</evidence>
<dbReference type="InterPro" id="IPR015915">
    <property type="entry name" value="Kelch-typ_b-propeller"/>
</dbReference>
<dbReference type="SUPFAM" id="SSF54211">
    <property type="entry name" value="Ribosomal protein S5 domain 2-like"/>
    <property type="match status" value="1"/>
</dbReference>
<gene>
    <name evidence="13" type="primary">FUK</name>
    <name evidence="13" type="ORF">AWC38_SpisGene11725</name>
</gene>
<dbReference type="InterPro" id="IPR036691">
    <property type="entry name" value="Endo/exonu/phosph_ase_sf"/>
</dbReference>
<dbReference type="Pfam" id="PF01344">
    <property type="entry name" value="Kelch_1"/>
    <property type="match status" value="3"/>
</dbReference>
<dbReference type="SUPFAM" id="SSF56219">
    <property type="entry name" value="DNase I-like"/>
    <property type="match status" value="1"/>
</dbReference>
<protein>
    <submittedName>
        <fullName evidence="13">L-fucose kinase</fullName>
    </submittedName>
</protein>
<dbReference type="InterPro" id="IPR006652">
    <property type="entry name" value="Kelch_1"/>
</dbReference>
<feature type="transmembrane region" description="Helical" evidence="11">
    <location>
        <begin position="248"/>
        <end position="272"/>
    </location>
</feature>
<keyword evidence="7" id="KW-0067">ATP-binding</keyword>
<dbReference type="GO" id="GO:0004930">
    <property type="term" value="F:G protein-coupled receptor activity"/>
    <property type="evidence" value="ECO:0007669"/>
    <property type="project" value="InterPro"/>
</dbReference>
<dbReference type="OrthoDB" id="271303at2759"/>
<evidence type="ECO:0000313" key="13">
    <source>
        <dbReference type="EMBL" id="PFX23700.1"/>
    </source>
</evidence>
<dbReference type="GO" id="GO:0005524">
    <property type="term" value="F:ATP binding"/>
    <property type="evidence" value="ECO:0007669"/>
    <property type="project" value="UniProtKB-KW"/>
</dbReference>
<evidence type="ECO:0000256" key="9">
    <source>
        <dbReference type="ARBA" id="ARBA00023136"/>
    </source>
</evidence>
<dbReference type="Gene3D" id="3.60.10.10">
    <property type="entry name" value="Endonuclease/exonuclease/phosphatase"/>
    <property type="match status" value="1"/>
</dbReference>
<dbReference type="Gene3D" id="1.25.40.420">
    <property type="match status" value="1"/>
</dbReference>
<feature type="transmembrane region" description="Helical" evidence="11">
    <location>
        <begin position="105"/>
        <end position="133"/>
    </location>
</feature>
<keyword evidence="5" id="KW-0547">Nucleotide-binding</keyword>
<evidence type="ECO:0000256" key="1">
    <source>
        <dbReference type="ARBA" id="ARBA00004370"/>
    </source>
</evidence>
<feature type="transmembrane region" description="Helical" evidence="11">
    <location>
        <begin position="145"/>
        <end position="167"/>
    </location>
</feature>
<dbReference type="PRINTS" id="PR00237">
    <property type="entry name" value="GPCRRHODOPSN"/>
</dbReference>
<dbReference type="STRING" id="50429.A0A2B4S4I2"/>
<evidence type="ECO:0000259" key="12">
    <source>
        <dbReference type="PROSITE" id="PS50262"/>
    </source>
</evidence>
<dbReference type="Pfam" id="PF00288">
    <property type="entry name" value="GHMP_kinases_N"/>
    <property type="match status" value="1"/>
</dbReference>
<comment type="subcellular location">
    <subcellularLocation>
        <location evidence="1">Membrane</location>
    </subcellularLocation>
</comment>
<keyword evidence="4 11" id="KW-0812">Transmembrane</keyword>
<keyword evidence="14" id="KW-1185">Reference proteome</keyword>
<dbReference type="Gene3D" id="2.120.10.80">
    <property type="entry name" value="Kelch-type beta propeller"/>
    <property type="match status" value="1"/>
</dbReference>
<dbReference type="Pfam" id="PF08544">
    <property type="entry name" value="GHMP_kinases_C"/>
    <property type="match status" value="1"/>
</dbReference>
<dbReference type="InterPro" id="IPR000276">
    <property type="entry name" value="GPCR_Rhodpsn"/>
</dbReference>
<dbReference type="SUPFAM" id="SSF117281">
    <property type="entry name" value="Kelch motif"/>
    <property type="match status" value="1"/>
</dbReference>
<evidence type="ECO:0000256" key="2">
    <source>
        <dbReference type="ARBA" id="ARBA00022441"/>
    </source>
</evidence>
<dbReference type="SUPFAM" id="SSF81321">
    <property type="entry name" value="Family A G protein-coupled receptor-like"/>
    <property type="match status" value="1"/>
</dbReference>
<keyword evidence="2" id="KW-0880">Kelch repeat</keyword>
<keyword evidence="8 11" id="KW-1133">Transmembrane helix</keyword>
<dbReference type="Proteomes" id="UP000225706">
    <property type="component" value="Unassembled WGS sequence"/>
</dbReference>
<feature type="transmembrane region" description="Helical" evidence="11">
    <location>
        <begin position="65"/>
        <end position="85"/>
    </location>
</feature>
<dbReference type="PROSITE" id="PS50262">
    <property type="entry name" value="G_PROTEIN_RECEP_F1_2"/>
    <property type="match status" value="1"/>
</dbReference>
<dbReference type="GO" id="GO:0016020">
    <property type="term" value="C:membrane"/>
    <property type="evidence" value="ECO:0007669"/>
    <property type="project" value="UniProtKB-SubCell"/>
</dbReference>
<dbReference type="InterPro" id="IPR052203">
    <property type="entry name" value="GHMP_Kinase-Related"/>
</dbReference>
<evidence type="ECO:0000256" key="4">
    <source>
        <dbReference type="ARBA" id="ARBA00022692"/>
    </source>
</evidence>
<dbReference type="InterPro" id="IPR012887">
    <property type="entry name" value="GDP_fucose_pyrophosphorylase"/>
</dbReference>
<feature type="domain" description="G-protein coupled receptors family 1 profile" evidence="12">
    <location>
        <begin position="45"/>
        <end position="301"/>
    </location>
</feature>
<dbReference type="Pfam" id="PF07959">
    <property type="entry name" value="Fucose_pyrophosphorylase"/>
    <property type="match status" value="2"/>
</dbReference>
<dbReference type="Pfam" id="PF00001">
    <property type="entry name" value="7tm_1"/>
    <property type="match status" value="1"/>
</dbReference>
<dbReference type="InterPro" id="IPR013750">
    <property type="entry name" value="GHMP_kinase_C_dom"/>
</dbReference>
<evidence type="ECO:0000256" key="11">
    <source>
        <dbReference type="SAM" id="Phobius"/>
    </source>
</evidence>
<dbReference type="SUPFAM" id="SSF55060">
    <property type="entry name" value="GHMP Kinase, C-terminal domain"/>
    <property type="match status" value="1"/>
</dbReference>
<evidence type="ECO:0000256" key="8">
    <source>
        <dbReference type="ARBA" id="ARBA00022989"/>
    </source>
</evidence>
<dbReference type="GO" id="GO:0050201">
    <property type="term" value="F:fucokinase activity"/>
    <property type="evidence" value="ECO:0007669"/>
    <property type="project" value="TreeGrafter"/>
</dbReference>
<proteinExistence type="inferred from homology"/>
<dbReference type="GO" id="GO:0042352">
    <property type="term" value="P:GDP-L-fucose salvage"/>
    <property type="evidence" value="ECO:0007669"/>
    <property type="project" value="TreeGrafter"/>
</dbReference>
<evidence type="ECO:0000256" key="5">
    <source>
        <dbReference type="ARBA" id="ARBA00022741"/>
    </source>
</evidence>
<evidence type="ECO:0000256" key="10">
    <source>
        <dbReference type="ARBA" id="ARBA00038121"/>
    </source>
</evidence>
<sequence>MSPSTGVPSTTSIKINSDREFHLDADILISYGVVMGLILAVGLVGNVLTILVLRCPEHRRKNITPLMINLAVADIIIIVFGYPVVVSSNFASSGLNLRESRPLCIWSGFINGATGIASIANLTMMSLVMFHGVSSVTKTTKISTIKMAAIITFTWVYGVTSMIPPLVGWNEFVPGASGISCCPNWVPETKAGVAYNMFLVFVGFVLPLSVIIFCYYRIYSFIRTQQPTSGNASVEASRRKSQIRMVRTIAMSIAAFVLSWSPYCLVSIIATIRGTNSLTPSEAEVPDLLAKASVIFNPIVYTVMNDRFRATLLRIIPCGSLFSREVNPASNSVSRSVGSIVDNASSSFDKRRSQRWGRFPLSPCGRFFNTLPAKHSEASKENLCDALLTNLDYVLHLMSETQTPLRSRSVDLQCRYASISGSSHRIDWNKFLDGMTVILSPENVRYTKDHGVVNLGQEVGGTVYINTRVASKLLNIHVFHPLDACSYYGLENGAEPIQRGGSSDYGSSVVINSIIDDGIMIGKDSVVSLDGYYKVRIWVDLDPSLTSKDLKNLSSFGLSFPSDLCIIRCHISLPGIGVRQQTVLPVAFGVYDDLQDCVKERLAEDILDILDQVASSATSPSVAARTLACNTDVWGAMAGERAGLRSGPARNESRVYAFDLLDFFVTNKCESLPMGLWVIAEAPGSEPKGISEMMKALEPLVLELEIHQNKGFLDKDVLLLTLEDPKARIGSGGATINALLVVTEHLSAKAGHETLTLSVLDNANILIMHMGRDFPFSSCGRFFNTLPGKHTEESKEHLCDCIVSNFDLLLDVISNKLAVNAPPGVWVCSTDMMLTVSPDTRINWKQSSDGIAMLLFHGDVEYAKGHGVVKLGDQGRVKDIIFRGTSDILKTCTLENDKVPLVSGVVYINIPVAEKILSFHVYAPLDACTYYGLDTGAEPIQLSLFFDILLSLAEDITESDFICGERSGSYGHSTPMGIECSSKDELALMRGARATLWKILRGVSLKGVVIDKGEFDYMQPSAECYRRQMRGSVENFAPGPFELSMHTHVCFHKRKFIGKRVPYCAFHTAQFNISLLVAHGDVHPHPGPRYDAPNKLNTSSCQTTVMSSNARTSDNTCRLPTKRKPWLAHFNCRSIMAHIDELRLTFQDICPLFIGISETWLDDSISDSEIELSDYSVHRHDRKNRRGGGVAIHVLENVKHTVRRDLEDDFEAIWIEMQLNKVKYLIGCVYKAPDESLEVFNYLDDVMRDATKNNLEVIVIGDLNCDILNTSRQTERLLKFTIVNQLEQLIKEPTRNSQGVNPNVDLSSVVVNSIIEGGVNLGKESVVSHCHLQGNLSFGSGSVLAGIAASDFKSLYPGTVLHDDLCILGYRVSLPGLRGESQRVLVVFGIHDELQMPASSPNSTYCNKPWKVLFERTGVNPEEVWIGLPEEQRSLYNAKLFPVVRPFDVLLEDAGKDDMLWLASTGVSDVPDRQILNRWRSSLRLSLKDILNAVDMSAEFAWRKKLWFEIGKTEVEETLKNCESNCLVPFFKSCGKEGFAMQILEVLDEVASSATSPGVAARTLACIADVLGAMAGERAGLRSGPARNESWMHAFELLDKGEISSGIKALARERSKWLDRPHLLIRAARHYEGAEQVLRRRAVLTARQFFQTERCDSVPKGHWVIAEAPEVVLKRTTTLGGNSRIDLSGGWSDTPPITYEQGGAVLNVAVKLNGQKVTKAQVRKISKLEIVLVIHSGKHSVRVICSELMHLENYTQPNAPGALLKACFCLLDIVTLPSSEKLCEQLNRKYQAGFELHTWSTAPQGSGLGTSSILAGVILAALLRVTDRTASMDSLIHTVMIVEQMLTTGGGWQDNVGGLVPGFKIARSQASLPLKVETEKVELSEKTVNEITKRLVCFYSGRTRLAKNLLQNVVRNWYARFSQITNNARNLINKAEEAAKALREGNIEKFGACWTCYRHQKALMAPGSEPKAIKDLLEAVEPLSFGQAMSGAGGGGFIFVLTKEPNMVDEVKDVIKNMKFEKVRKACCEFFLKASNVYNCLGIRSLAETLSCQELFATAHQFVVDQFGDLAKQDEFLKQPYESLKCLLNSRFLNASSEDEVTSGVLAWLNFSPVKRQNHASSLINQCCVMKISPDFLRRIQTDSIVQASCECRQLILEALETMQSTNLQEVGEFPGISHRSLRTGHEVMLAIGGESDGLTLDSCQCFNPKCNSWTWEIPGGCSDAMLIPNMNNECTFMGVASSEHHIYDGAHPVVLGGYKRTSGYLSSVEMYDPLIDNWTLISRRSYLGALAIGQTVYAIGGFGGECGNLSNDCLMSVERLDPQSGNWLSVTTMSQPRAYFGAFQKEGTVYVTGGYNQSWLNTAERFDPHEGRWYNIPAMKSPRGSAGASVLGNCLYVAGGFNGMQNLNTVECFDTRAGKWMDMPSMQNAGYGMALTTLQV</sequence>
<dbReference type="Gene3D" id="3.30.230.120">
    <property type="match status" value="1"/>
</dbReference>
<keyword evidence="3" id="KW-0808">Transferase</keyword>
<dbReference type="Pfam" id="PF07707">
    <property type="entry name" value="BACK"/>
    <property type="match status" value="1"/>
</dbReference>
<dbReference type="SMART" id="SM00875">
    <property type="entry name" value="BACK"/>
    <property type="match status" value="1"/>
</dbReference>
<name>A0A2B4S4I2_STYPI</name>
<evidence type="ECO:0000256" key="7">
    <source>
        <dbReference type="ARBA" id="ARBA00022840"/>
    </source>
</evidence>
<dbReference type="InterPro" id="IPR020568">
    <property type="entry name" value="Ribosomal_Su5_D2-typ_SF"/>
</dbReference>
<dbReference type="EMBL" id="LSMT01000199">
    <property type="protein sequence ID" value="PFX23700.1"/>
    <property type="molecule type" value="Genomic_DNA"/>
</dbReference>
<comment type="similarity">
    <text evidence="10">Belongs to the GHMP kinase family.</text>
</comment>
<reference evidence="14" key="1">
    <citation type="journal article" date="2017" name="bioRxiv">
        <title>Comparative analysis of the genomes of Stylophora pistillata and Acropora digitifera provides evidence for extensive differences between species of corals.</title>
        <authorList>
            <person name="Voolstra C.R."/>
            <person name="Li Y."/>
            <person name="Liew Y.J."/>
            <person name="Baumgarten S."/>
            <person name="Zoccola D."/>
            <person name="Flot J.-F."/>
            <person name="Tambutte S."/>
            <person name="Allemand D."/>
            <person name="Aranda M."/>
        </authorList>
    </citation>
    <scope>NUCLEOTIDE SEQUENCE [LARGE SCALE GENOMIC DNA]</scope>
</reference>
<evidence type="ECO:0000256" key="3">
    <source>
        <dbReference type="ARBA" id="ARBA00022679"/>
    </source>
</evidence>
<dbReference type="CDD" id="cd14969">
    <property type="entry name" value="7tmA_Opsins_type2_animals"/>
    <property type="match status" value="1"/>
</dbReference>
<dbReference type="SMART" id="SM00612">
    <property type="entry name" value="Kelch"/>
    <property type="match status" value="4"/>
</dbReference>
<organism evidence="13 14">
    <name type="scientific">Stylophora pistillata</name>
    <name type="common">Smooth cauliflower coral</name>
    <dbReference type="NCBI Taxonomy" id="50429"/>
    <lineage>
        <taxon>Eukaryota</taxon>
        <taxon>Metazoa</taxon>
        <taxon>Cnidaria</taxon>
        <taxon>Anthozoa</taxon>
        <taxon>Hexacorallia</taxon>
        <taxon>Scleractinia</taxon>
        <taxon>Astrocoeniina</taxon>
        <taxon>Pocilloporidae</taxon>
        <taxon>Stylophora</taxon>
    </lineage>
</organism>
<dbReference type="InterPro" id="IPR036554">
    <property type="entry name" value="GHMP_kinase_C_sf"/>
</dbReference>
<keyword evidence="9 11" id="KW-0472">Membrane</keyword>
<feature type="transmembrane region" description="Helical" evidence="11">
    <location>
        <begin position="28"/>
        <end position="53"/>
    </location>
</feature>